<sequence length="107" mass="12394">MATKTKYERVSFRFFEADGTQRIVQTQHRDIKFRDKKTRHMALHRAIAEVFRMKGPFDVDHSTGEIFLYRVQGNAPSLAGKYSTAEISQSEYEDSGEQVARTNLFES</sequence>
<dbReference type="RefSeq" id="WP_190725344.1">
    <property type="nucleotide sequence ID" value="NZ_CP061539.1"/>
</dbReference>
<evidence type="ECO:0008006" key="4">
    <source>
        <dbReference type="Google" id="ProtNLM"/>
    </source>
</evidence>
<gene>
    <name evidence="2" type="ORF">IDM49_05775</name>
</gene>
<protein>
    <recommendedName>
        <fullName evidence="4">DUF3892 domain-containing protein</fullName>
    </recommendedName>
</protein>
<evidence type="ECO:0000313" key="3">
    <source>
        <dbReference type="Proteomes" id="UP000516404"/>
    </source>
</evidence>
<accession>A0A7H2BGF2</accession>
<dbReference type="Proteomes" id="UP000516404">
    <property type="component" value="Chromosome"/>
</dbReference>
<feature type="region of interest" description="Disordered" evidence="1">
    <location>
        <begin position="87"/>
        <end position="107"/>
    </location>
</feature>
<name>A0A7H2BGF2_9MICC</name>
<dbReference type="GeneID" id="96623738"/>
<dbReference type="AlphaFoldDB" id="A0A7H2BGF2"/>
<dbReference type="KEGG" id="rter:IDM49_05775"/>
<organism evidence="2 3">
    <name type="scientific">Rothia terrae</name>
    <dbReference type="NCBI Taxonomy" id="396015"/>
    <lineage>
        <taxon>Bacteria</taxon>
        <taxon>Bacillati</taxon>
        <taxon>Actinomycetota</taxon>
        <taxon>Actinomycetes</taxon>
        <taxon>Micrococcales</taxon>
        <taxon>Micrococcaceae</taxon>
        <taxon>Rothia</taxon>
    </lineage>
</organism>
<proteinExistence type="predicted"/>
<reference evidence="2 3" key="1">
    <citation type="submission" date="2020-09" db="EMBL/GenBank/DDBJ databases">
        <title>Investigation of environmental microbes.</title>
        <authorList>
            <person name="Ou Y."/>
            <person name="Kang Q."/>
        </authorList>
    </citation>
    <scope>NUCLEOTIDE SEQUENCE [LARGE SCALE GENOMIC DNA]</scope>
    <source>
        <strain evidence="2 3">KJZ-14</strain>
    </source>
</reference>
<keyword evidence="3" id="KW-1185">Reference proteome</keyword>
<evidence type="ECO:0000256" key="1">
    <source>
        <dbReference type="SAM" id="MobiDB-lite"/>
    </source>
</evidence>
<evidence type="ECO:0000313" key="2">
    <source>
        <dbReference type="EMBL" id="QNV38748.1"/>
    </source>
</evidence>
<dbReference type="EMBL" id="CP061539">
    <property type="protein sequence ID" value="QNV38748.1"/>
    <property type="molecule type" value="Genomic_DNA"/>
</dbReference>